<evidence type="ECO:0000259" key="2">
    <source>
        <dbReference type="PROSITE" id="PS51321"/>
    </source>
</evidence>
<organism evidence="3 4">
    <name type="scientific">Araneus ventricosus</name>
    <name type="common">Orbweaver spider</name>
    <name type="synonym">Epeira ventricosa</name>
    <dbReference type="NCBI Taxonomy" id="182803"/>
    <lineage>
        <taxon>Eukaryota</taxon>
        <taxon>Metazoa</taxon>
        <taxon>Ecdysozoa</taxon>
        <taxon>Arthropoda</taxon>
        <taxon>Chelicerata</taxon>
        <taxon>Arachnida</taxon>
        <taxon>Araneae</taxon>
        <taxon>Araneomorphae</taxon>
        <taxon>Entelegynae</taxon>
        <taxon>Araneoidea</taxon>
        <taxon>Araneidae</taxon>
        <taxon>Araneus</taxon>
    </lineage>
</organism>
<dbReference type="AlphaFoldDB" id="A0A4Y2HKG2"/>
<gene>
    <name evidence="3" type="ORF">AVEN_83384_1</name>
</gene>
<feature type="domain" description="TFIIS central" evidence="2">
    <location>
        <begin position="69"/>
        <end position="108"/>
    </location>
</feature>
<evidence type="ECO:0000313" key="4">
    <source>
        <dbReference type="Proteomes" id="UP000499080"/>
    </source>
</evidence>
<dbReference type="OrthoDB" id="6537998at2759"/>
<comment type="caution">
    <text evidence="3">The sequence shown here is derived from an EMBL/GenBank/DDBJ whole genome shotgun (WGS) entry which is preliminary data.</text>
</comment>
<keyword evidence="4" id="KW-1185">Reference proteome</keyword>
<evidence type="ECO:0000256" key="1">
    <source>
        <dbReference type="SAM" id="MobiDB-lite"/>
    </source>
</evidence>
<accession>A0A4Y2HKG2</accession>
<sequence>MFISETPNSKGDGNGNGKDSKGENSNGSTASKESLKSDGSKESSSKKDFSSKPSAPKQTSFPADTTNAVRLKCREMLSASLKVDEVEDDFQSPEELGAKIEDYILFKR</sequence>
<name>A0A4Y2HKG2_ARAVE</name>
<dbReference type="PROSITE" id="PS51321">
    <property type="entry name" value="TFIIS_CENTRAL"/>
    <property type="match status" value="1"/>
</dbReference>
<dbReference type="Proteomes" id="UP000499080">
    <property type="component" value="Unassembled WGS sequence"/>
</dbReference>
<proteinExistence type="predicted"/>
<evidence type="ECO:0000313" key="3">
    <source>
        <dbReference type="EMBL" id="GBM65533.1"/>
    </source>
</evidence>
<reference evidence="3 4" key="1">
    <citation type="journal article" date="2019" name="Sci. Rep.">
        <title>Orb-weaving spider Araneus ventricosus genome elucidates the spidroin gene catalogue.</title>
        <authorList>
            <person name="Kono N."/>
            <person name="Nakamura H."/>
            <person name="Ohtoshi R."/>
            <person name="Moran D.A.P."/>
            <person name="Shinohara A."/>
            <person name="Yoshida Y."/>
            <person name="Fujiwara M."/>
            <person name="Mori M."/>
            <person name="Tomita M."/>
            <person name="Arakawa K."/>
        </authorList>
    </citation>
    <scope>NUCLEOTIDE SEQUENCE [LARGE SCALE GENOMIC DNA]</scope>
</reference>
<dbReference type="EMBL" id="BGPR01001982">
    <property type="protein sequence ID" value="GBM65533.1"/>
    <property type="molecule type" value="Genomic_DNA"/>
</dbReference>
<feature type="compositionally biased region" description="Polar residues" evidence="1">
    <location>
        <begin position="58"/>
        <end position="68"/>
    </location>
</feature>
<dbReference type="InterPro" id="IPR003618">
    <property type="entry name" value="TFIIS_cen_dom"/>
</dbReference>
<feature type="compositionally biased region" description="Low complexity" evidence="1">
    <location>
        <begin position="23"/>
        <end position="32"/>
    </location>
</feature>
<feature type="region of interest" description="Disordered" evidence="1">
    <location>
        <begin position="1"/>
        <end position="68"/>
    </location>
</feature>
<protein>
    <recommendedName>
        <fullName evidence="2">TFIIS central domain-containing protein</fullName>
    </recommendedName>
</protein>
<feature type="compositionally biased region" description="Basic and acidic residues" evidence="1">
    <location>
        <begin position="33"/>
        <end position="50"/>
    </location>
</feature>
<dbReference type="GO" id="GO:0006351">
    <property type="term" value="P:DNA-templated transcription"/>
    <property type="evidence" value="ECO:0007669"/>
    <property type="project" value="InterPro"/>
</dbReference>